<sequence>MAEGTREPQHDQSLNNHSKDQNDKNTEIFCQIISVLGGLMKQGRANFCFNYKETAFSLDDSQQVKEALAAYSVSRVQKVIEEMLDITVKLLDNQEQQLLNEAQKEGKKQYTMLQQKITAIKEHLLSPDLKNAYLFYRTCINNVLEQFTAQRLVKPASPQYPGVETVLAKITIKDNMHDNSRQSFFFELYENQLDELIMILSQLKRDHSS</sequence>
<proteinExistence type="predicted"/>
<organism evidence="2 3">
    <name type="scientific">Desulforamulus hydrothermalis Lam5 = DSM 18033</name>
    <dbReference type="NCBI Taxonomy" id="1121428"/>
    <lineage>
        <taxon>Bacteria</taxon>
        <taxon>Bacillati</taxon>
        <taxon>Bacillota</taxon>
        <taxon>Clostridia</taxon>
        <taxon>Eubacteriales</taxon>
        <taxon>Peptococcaceae</taxon>
        <taxon>Desulforamulus</taxon>
    </lineage>
</organism>
<dbReference type="RefSeq" id="WP_008409841.1">
    <property type="nucleotide sequence ID" value="NZ_CAOS01000003.1"/>
</dbReference>
<feature type="compositionally biased region" description="Basic and acidic residues" evidence="1">
    <location>
        <begin position="1"/>
        <end position="10"/>
    </location>
</feature>
<evidence type="ECO:0000256" key="1">
    <source>
        <dbReference type="SAM" id="MobiDB-lite"/>
    </source>
</evidence>
<evidence type="ECO:0000313" key="2">
    <source>
        <dbReference type="EMBL" id="CCO07103.1"/>
    </source>
</evidence>
<comment type="caution">
    <text evidence="2">The sequence shown here is derived from an EMBL/GenBank/DDBJ whole genome shotgun (WGS) entry which is preliminary data.</text>
</comment>
<reference evidence="2 3" key="1">
    <citation type="journal article" date="2013" name="Genome Announc.">
        <title>Genome Sequence of the Sulfate-Reducing Bacterium Desulfotomaculum hydrothermale Lam5(T).</title>
        <authorList>
            <person name="Amin O."/>
            <person name="Fardeau M.L."/>
            <person name="Valette O."/>
            <person name="Hirschler-Rea A."/>
            <person name="Barbe V."/>
            <person name="Medigue C."/>
            <person name="Vacherie B."/>
            <person name="Ollivier B."/>
            <person name="Bertin P.N."/>
            <person name="Dolla A."/>
        </authorList>
    </citation>
    <scope>NUCLEOTIDE SEQUENCE [LARGE SCALE GENOMIC DNA]</scope>
    <source>
        <strain evidence="3">Lam5 / DSM 18033</strain>
    </source>
</reference>
<dbReference type="OrthoDB" id="1786251at2"/>
<dbReference type="AlphaFoldDB" id="K8E6J3"/>
<feature type="region of interest" description="Disordered" evidence="1">
    <location>
        <begin position="1"/>
        <end position="21"/>
    </location>
</feature>
<dbReference type="EMBL" id="CAOS01000003">
    <property type="protein sequence ID" value="CCO07103.1"/>
    <property type="molecule type" value="Genomic_DNA"/>
</dbReference>
<keyword evidence="3" id="KW-1185">Reference proteome</keyword>
<dbReference type="Proteomes" id="UP000009315">
    <property type="component" value="Unassembled WGS sequence"/>
</dbReference>
<evidence type="ECO:0000313" key="3">
    <source>
        <dbReference type="Proteomes" id="UP000009315"/>
    </source>
</evidence>
<protein>
    <submittedName>
        <fullName evidence="2">Uncharacterized protein</fullName>
    </submittedName>
</protein>
<name>K8E6J3_9FIRM</name>
<gene>
    <name evidence="2" type="ORF">DESHY_110047</name>
</gene>
<accession>K8E6J3</accession>